<accession>A0ABV6G0U2</accession>
<feature type="transmembrane region" description="Helical" evidence="6">
    <location>
        <begin position="71"/>
        <end position="92"/>
    </location>
</feature>
<dbReference type="EMBL" id="JBHLVX010000016">
    <property type="protein sequence ID" value="MFC0267278.1"/>
    <property type="molecule type" value="Genomic_DNA"/>
</dbReference>
<comment type="subcellular location">
    <subcellularLocation>
        <location evidence="1">Cell membrane</location>
        <topology evidence="1">Multi-pass membrane protein</topology>
    </subcellularLocation>
</comment>
<evidence type="ECO:0000256" key="4">
    <source>
        <dbReference type="ARBA" id="ARBA00022989"/>
    </source>
</evidence>
<reference evidence="7 8" key="1">
    <citation type="submission" date="2024-09" db="EMBL/GenBank/DDBJ databases">
        <authorList>
            <person name="Sun Q."/>
            <person name="Mori K."/>
        </authorList>
    </citation>
    <scope>NUCLEOTIDE SEQUENCE [LARGE SCALE GENOMIC DNA]</scope>
    <source>
        <strain evidence="7 8">CCM 7415</strain>
    </source>
</reference>
<evidence type="ECO:0000313" key="7">
    <source>
        <dbReference type="EMBL" id="MFC0267278.1"/>
    </source>
</evidence>
<proteinExistence type="predicted"/>
<dbReference type="PANTHER" id="PTHR30086:SF20">
    <property type="entry name" value="ARGININE EXPORTER PROTEIN ARGO-RELATED"/>
    <property type="match status" value="1"/>
</dbReference>
<gene>
    <name evidence="7" type="ORF">ACFFHW_04585</name>
</gene>
<keyword evidence="2" id="KW-1003">Cell membrane</keyword>
<evidence type="ECO:0000256" key="5">
    <source>
        <dbReference type="ARBA" id="ARBA00023136"/>
    </source>
</evidence>
<feature type="transmembrane region" description="Helical" evidence="6">
    <location>
        <begin position="6"/>
        <end position="28"/>
    </location>
</feature>
<dbReference type="PANTHER" id="PTHR30086">
    <property type="entry name" value="ARGININE EXPORTER PROTEIN ARGO"/>
    <property type="match status" value="1"/>
</dbReference>
<name>A0ABV6G0U2_9GAMM</name>
<keyword evidence="4 6" id="KW-1133">Transmembrane helix</keyword>
<dbReference type="Pfam" id="PF01810">
    <property type="entry name" value="LysE"/>
    <property type="match status" value="1"/>
</dbReference>
<dbReference type="RefSeq" id="WP_019952859.1">
    <property type="nucleotide sequence ID" value="NZ_JBHLVX010000016.1"/>
</dbReference>
<feature type="transmembrane region" description="Helical" evidence="6">
    <location>
        <begin position="154"/>
        <end position="174"/>
    </location>
</feature>
<evidence type="ECO:0000313" key="8">
    <source>
        <dbReference type="Proteomes" id="UP001589814"/>
    </source>
</evidence>
<feature type="transmembrane region" description="Helical" evidence="6">
    <location>
        <begin position="40"/>
        <end position="65"/>
    </location>
</feature>
<feature type="transmembrane region" description="Helical" evidence="6">
    <location>
        <begin position="113"/>
        <end position="134"/>
    </location>
</feature>
<evidence type="ECO:0000256" key="6">
    <source>
        <dbReference type="SAM" id="Phobius"/>
    </source>
</evidence>
<comment type="caution">
    <text evidence="7">The sequence shown here is derived from an EMBL/GenBank/DDBJ whole genome shotgun (WGS) entry which is preliminary data.</text>
</comment>
<sequence length="210" mass="21920">MSMDNWLAFAIASAIMLAIPGPTILLVISHALSHGRRAGAATVAGVALGDLVAMSASMAGLGALLTASATLFTLLKWLGAGYLIYLGIKLWRTAPTLHDEGAGPAITGKSARLFGHAFTVTALNPKSLVFFIAFVPQFMDPGLPLLPQIALMEITFVSLGALNAALYGLLASSARQKIRQPGLQRIANRTGGSLLIGAGFLTAFYRRTNG</sequence>
<dbReference type="Proteomes" id="UP001589814">
    <property type="component" value="Unassembled WGS sequence"/>
</dbReference>
<keyword evidence="8" id="KW-1185">Reference proteome</keyword>
<evidence type="ECO:0000256" key="2">
    <source>
        <dbReference type="ARBA" id="ARBA00022475"/>
    </source>
</evidence>
<organism evidence="7 8">
    <name type="scientific">Kushneria aurantia</name>
    <dbReference type="NCBI Taxonomy" id="504092"/>
    <lineage>
        <taxon>Bacteria</taxon>
        <taxon>Pseudomonadati</taxon>
        <taxon>Pseudomonadota</taxon>
        <taxon>Gammaproteobacteria</taxon>
        <taxon>Oceanospirillales</taxon>
        <taxon>Halomonadaceae</taxon>
        <taxon>Kushneria</taxon>
    </lineage>
</organism>
<keyword evidence="5 6" id="KW-0472">Membrane</keyword>
<keyword evidence="3 6" id="KW-0812">Transmembrane</keyword>
<dbReference type="InterPro" id="IPR001123">
    <property type="entry name" value="LeuE-type"/>
</dbReference>
<evidence type="ECO:0000256" key="1">
    <source>
        <dbReference type="ARBA" id="ARBA00004651"/>
    </source>
</evidence>
<evidence type="ECO:0000256" key="3">
    <source>
        <dbReference type="ARBA" id="ARBA00022692"/>
    </source>
</evidence>
<protein>
    <submittedName>
        <fullName evidence="7">LysE family translocator</fullName>
    </submittedName>
</protein>
<dbReference type="PIRSF" id="PIRSF006324">
    <property type="entry name" value="LeuE"/>
    <property type="match status" value="1"/>
</dbReference>